<evidence type="ECO:0000313" key="1">
    <source>
        <dbReference type="EMBL" id="AFK51111.1"/>
    </source>
</evidence>
<protein>
    <submittedName>
        <fullName evidence="1">PhoI-related type II restriction endonuclease</fullName>
    </submittedName>
</protein>
<organism evidence="1 2">
    <name type="scientific">Thermogladius calderae (strain DSM 22663 / VKM B-2946 / 1633)</name>
    <dbReference type="NCBI Taxonomy" id="1184251"/>
    <lineage>
        <taxon>Archaea</taxon>
        <taxon>Thermoproteota</taxon>
        <taxon>Thermoprotei</taxon>
        <taxon>Desulfurococcales</taxon>
        <taxon>Desulfurococcaceae</taxon>
        <taxon>Thermogladius</taxon>
    </lineage>
</organism>
<dbReference type="EMBL" id="CP003531">
    <property type="protein sequence ID" value="AFK51111.1"/>
    <property type="molecule type" value="Genomic_DNA"/>
</dbReference>
<reference evidence="1 2" key="1">
    <citation type="journal article" date="2012" name="J. Bacteriol.">
        <title>Complete genome sequence of the hyperthermophilic cellulolytic Crenarchaeon 'Thermogladius cellulolyticus' 1633.</title>
        <authorList>
            <person name="Mardanov A.V."/>
            <person name="Kochetkova T.V."/>
            <person name="Beletsky A.V."/>
            <person name="Bonch-Osmolovskaya E.A."/>
            <person name="Ravin N.V."/>
            <person name="Skryabin K.G."/>
        </authorList>
    </citation>
    <scope>NUCLEOTIDE SEQUENCE [LARGE SCALE GENOMIC DNA]</scope>
    <source>
        <strain evidence="2">DSM 22663 / VKM B-2946 / 1633</strain>
    </source>
</reference>
<gene>
    <name evidence="1" type="ordered locus">TCELL_0687</name>
</gene>
<dbReference type="REBASE" id="48876">
    <property type="entry name" value="Tsp1633ORF686P"/>
</dbReference>
<proteinExistence type="predicted"/>
<dbReference type="eggNOG" id="arCOG07157">
    <property type="taxonomic scope" value="Archaea"/>
</dbReference>
<dbReference type="Proteomes" id="UP000005270">
    <property type="component" value="Chromosome"/>
</dbReference>
<dbReference type="InParanoid" id="I3TEC3"/>
<dbReference type="AlphaFoldDB" id="I3TEC3"/>
<dbReference type="GO" id="GO:0004519">
    <property type="term" value="F:endonuclease activity"/>
    <property type="evidence" value="ECO:0007669"/>
    <property type="project" value="UniProtKB-KW"/>
</dbReference>
<dbReference type="RefSeq" id="WP_014737361.1">
    <property type="nucleotide sequence ID" value="NC_017954.1"/>
</dbReference>
<dbReference type="OrthoDB" id="98457at2157"/>
<sequence>MDGEVRWVKRYEVDSLQIYFSASLELQEELINNGFQVPSSRDGRVKTPIPIIYSNFRGWLGKPNPITIERLIPPEWLKLDPKSLGWEKTTFRGKTAFYMPPDEVYVDVGYDENGNIHLKLDVKGYHLERTSIRGVNPEKWTNWVMFYVNADLIEKLLNLLKDVVKPGILASRSLKVEREIQQGGKEVTYYAYIGDMRDVGIPVRYFSFCMGCFHRVLDYLRIKARENGLNESIVDRLRLRIEFDPNVRTGVKVGVAKIAGKRPQVMFKLASNTPKSIRGILKPRIEGKARGKLVECNHEYRNQYMVVNGELLYYALEATKTYLQKLPSDVGG</sequence>
<accession>I3TEC3</accession>
<keyword evidence="2" id="KW-1185">Reference proteome</keyword>
<keyword evidence="1" id="KW-0255">Endonuclease</keyword>
<dbReference type="GeneID" id="13013000"/>
<keyword evidence="1" id="KW-0378">Hydrolase</keyword>
<dbReference type="HOGENOM" id="CLU_961785_0_0_2"/>
<evidence type="ECO:0000313" key="2">
    <source>
        <dbReference type="Proteomes" id="UP000005270"/>
    </source>
</evidence>
<dbReference type="KEGG" id="thg:TCELL_0687"/>
<keyword evidence="1" id="KW-0540">Nuclease</keyword>
<name>I3TEC3_THEC1</name>